<dbReference type="InterPro" id="IPR007833">
    <property type="entry name" value="Capsule_polysaccharide_synth"/>
</dbReference>
<feature type="region of interest" description="Disordered" evidence="1">
    <location>
        <begin position="407"/>
        <end position="426"/>
    </location>
</feature>
<accession>A0A2X0RFR4</accession>
<dbReference type="GO" id="GO:0000271">
    <property type="term" value="P:polysaccharide biosynthetic process"/>
    <property type="evidence" value="ECO:0007669"/>
    <property type="project" value="InterPro"/>
</dbReference>
<organism evidence="2">
    <name type="scientific">Candidatus Nitrotoga fabula</name>
    <dbReference type="NCBI Taxonomy" id="2182327"/>
    <lineage>
        <taxon>Bacteria</taxon>
        <taxon>Pseudomonadati</taxon>
        <taxon>Pseudomonadota</taxon>
        <taxon>Betaproteobacteria</taxon>
        <taxon>Nitrosomonadales</taxon>
        <taxon>Gallionellaceae</taxon>
        <taxon>Candidatus Nitrotoga</taxon>
    </lineage>
</organism>
<dbReference type="CDD" id="cd16441">
    <property type="entry name" value="beta_Kdo_transferase_KpsS"/>
    <property type="match status" value="1"/>
</dbReference>
<evidence type="ECO:0000256" key="1">
    <source>
        <dbReference type="SAM" id="MobiDB-lite"/>
    </source>
</evidence>
<name>A0A2X0RFR4_9PROT</name>
<reference evidence="2" key="1">
    <citation type="submission" date="2018-05" db="EMBL/GenBank/DDBJ databases">
        <authorList>
            <person name="Lanie J.A."/>
            <person name="Ng W.-L."/>
            <person name="Kazmierczak K.M."/>
            <person name="Andrzejewski T.M."/>
            <person name="Davidsen T.M."/>
            <person name="Wayne K.J."/>
            <person name="Tettelin H."/>
            <person name="Glass J.I."/>
            <person name="Rusch D."/>
            <person name="Podicherti R."/>
            <person name="Tsui H.-C.T."/>
            <person name="Winkler M.E."/>
        </authorList>
    </citation>
    <scope>NUCLEOTIDE SEQUENCE</scope>
    <source>
        <strain evidence="2">KNB</strain>
    </source>
</reference>
<gene>
    <name evidence="2" type="primary">kpsS</name>
    <name evidence="2" type="ORF">NITFAB_2177</name>
</gene>
<dbReference type="GO" id="GO:0015774">
    <property type="term" value="P:polysaccharide transport"/>
    <property type="evidence" value="ECO:0007669"/>
    <property type="project" value="InterPro"/>
</dbReference>
<proteinExistence type="predicted"/>
<sequence>MVNRGLQAFSGKRVLLLQGPVGPFFARLARDLRNVHAQVFKVNLNAGDWFFYPRGAFNYCGTMEDWPAWIAGLMNRLQIEVVLLFGDCRPVHHAALEVARQHELEIGVFEEGYVRPDYVTLERFGVNANSQLPRCPEYYQEEHLQTPVRRAVGNTYWAMAWYAFWYFLAGSLGKLWFRHYRHHRPLTLLEILPWTRSVWRKYWYRWAERGVQQELTTDWKDRYFLVPLQVFNDGQIIRHADFNGIEHFIETTLNSFARHAPKKNLLVFKHHPMDRGYRDYSSFIRCRAEQAKIGKRVLYIHDQHLPALLSHARGVVVVNSSVGFSALNYGKPTIACGSALYDIPGLTYQGGLDAFWKVAHKVKPDMDLCQRFRICIIATTQLNGSFYKHLKLPGSFSGLVWSGPAEPGMQDTGPAHPTRSAAFPAT</sequence>
<dbReference type="EMBL" id="LS423452">
    <property type="protein sequence ID" value="SPS06584.1"/>
    <property type="molecule type" value="Genomic_DNA"/>
</dbReference>
<dbReference type="AlphaFoldDB" id="A0A2X0RFR4"/>
<dbReference type="Pfam" id="PF05159">
    <property type="entry name" value="Capsule_synth"/>
    <property type="match status" value="1"/>
</dbReference>
<evidence type="ECO:0000313" key="2">
    <source>
        <dbReference type="EMBL" id="SPS06584.1"/>
    </source>
</evidence>
<protein>
    <submittedName>
        <fullName evidence="2">Capsule polysaccharide export protein KpsS</fullName>
    </submittedName>
</protein>